<evidence type="ECO:0000256" key="1">
    <source>
        <dbReference type="SAM" id="MobiDB-lite"/>
    </source>
</evidence>
<sequence length="135" mass="15100">MEPRILTLICKLFKPKCTLVEETTPLTANSTLPSRSIRSFNDLATSFFSQFTVNRIKRLEVVDLFDIRQAKEGVESQPIQRLPDVEEAIEHGGNKDASREAYRSGGGPSRPARGRVTIWPVGVEARNSERSKRGS</sequence>
<dbReference type="EMBL" id="QJKJ01001095">
    <property type="protein sequence ID" value="RDY09224.1"/>
    <property type="molecule type" value="Genomic_DNA"/>
</dbReference>
<dbReference type="AlphaFoldDB" id="A0A371I2P9"/>
<dbReference type="Proteomes" id="UP000257109">
    <property type="component" value="Unassembled WGS sequence"/>
</dbReference>
<gene>
    <name evidence="2" type="ORF">CR513_06449</name>
</gene>
<reference evidence="2" key="1">
    <citation type="submission" date="2018-05" db="EMBL/GenBank/DDBJ databases">
        <title>Draft genome of Mucuna pruriens seed.</title>
        <authorList>
            <person name="Nnadi N.E."/>
            <person name="Vos R."/>
            <person name="Hasami M.H."/>
            <person name="Devisetty U.K."/>
            <person name="Aguiy J.C."/>
        </authorList>
    </citation>
    <scope>NUCLEOTIDE SEQUENCE [LARGE SCALE GENOMIC DNA]</scope>
    <source>
        <strain evidence="2">JCA_2017</strain>
    </source>
</reference>
<keyword evidence="3" id="KW-1185">Reference proteome</keyword>
<feature type="region of interest" description="Disordered" evidence="1">
    <location>
        <begin position="76"/>
        <end position="135"/>
    </location>
</feature>
<evidence type="ECO:0000313" key="2">
    <source>
        <dbReference type="EMBL" id="RDY09224.1"/>
    </source>
</evidence>
<evidence type="ECO:0000313" key="3">
    <source>
        <dbReference type="Proteomes" id="UP000257109"/>
    </source>
</evidence>
<protein>
    <submittedName>
        <fullName evidence="2">Uncharacterized protein</fullName>
    </submittedName>
</protein>
<feature type="compositionally biased region" description="Basic and acidic residues" evidence="1">
    <location>
        <begin position="126"/>
        <end position="135"/>
    </location>
</feature>
<accession>A0A371I2P9</accession>
<feature type="compositionally biased region" description="Basic and acidic residues" evidence="1">
    <location>
        <begin position="88"/>
        <end position="102"/>
    </location>
</feature>
<name>A0A371I2P9_MUCPR</name>
<comment type="caution">
    <text evidence="2">The sequence shown here is derived from an EMBL/GenBank/DDBJ whole genome shotgun (WGS) entry which is preliminary data.</text>
</comment>
<feature type="non-terminal residue" evidence="2">
    <location>
        <position position="1"/>
    </location>
</feature>
<proteinExistence type="predicted"/>
<organism evidence="2 3">
    <name type="scientific">Mucuna pruriens</name>
    <name type="common">Velvet bean</name>
    <name type="synonym">Dolichos pruriens</name>
    <dbReference type="NCBI Taxonomy" id="157652"/>
    <lineage>
        <taxon>Eukaryota</taxon>
        <taxon>Viridiplantae</taxon>
        <taxon>Streptophyta</taxon>
        <taxon>Embryophyta</taxon>
        <taxon>Tracheophyta</taxon>
        <taxon>Spermatophyta</taxon>
        <taxon>Magnoliopsida</taxon>
        <taxon>eudicotyledons</taxon>
        <taxon>Gunneridae</taxon>
        <taxon>Pentapetalae</taxon>
        <taxon>rosids</taxon>
        <taxon>fabids</taxon>
        <taxon>Fabales</taxon>
        <taxon>Fabaceae</taxon>
        <taxon>Papilionoideae</taxon>
        <taxon>50 kb inversion clade</taxon>
        <taxon>NPAAA clade</taxon>
        <taxon>indigoferoid/millettioid clade</taxon>
        <taxon>Phaseoleae</taxon>
        <taxon>Mucuna</taxon>
    </lineage>
</organism>
<dbReference type="OrthoDB" id="1752139at2759"/>